<evidence type="ECO:0000313" key="2">
    <source>
        <dbReference type="Proteomes" id="UP000276133"/>
    </source>
</evidence>
<dbReference type="Proteomes" id="UP000276133">
    <property type="component" value="Unassembled WGS sequence"/>
</dbReference>
<organism evidence="1 2">
    <name type="scientific">Brachionus plicatilis</name>
    <name type="common">Marine rotifer</name>
    <name type="synonym">Brachionus muelleri</name>
    <dbReference type="NCBI Taxonomy" id="10195"/>
    <lineage>
        <taxon>Eukaryota</taxon>
        <taxon>Metazoa</taxon>
        <taxon>Spiralia</taxon>
        <taxon>Gnathifera</taxon>
        <taxon>Rotifera</taxon>
        <taxon>Eurotatoria</taxon>
        <taxon>Monogononta</taxon>
        <taxon>Pseudotrocha</taxon>
        <taxon>Ploima</taxon>
        <taxon>Brachionidae</taxon>
        <taxon>Brachionus</taxon>
    </lineage>
</organism>
<accession>A0A3M7SMZ8</accession>
<protein>
    <submittedName>
        <fullName evidence="1">Uncharacterized protein</fullName>
    </submittedName>
</protein>
<reference evidence="1 2" key="1">
    <citation type="journal article" date="2018" name="Sci. Rep.">
        <title>Genomic signatures of local adaptation to the degree of environmental predictability in rotifers.</title>
        <authorList>
            <person name="Franch-Gras L."/>
            <person name="Hahn C."/>
            <person name="Garcia-Roger E.M."/>
            <person name="Carmona M.J."/>
            <person name="Serra M."/>
            <person name="Gomez A."/>
        </authorList>
    </citation>
    <scope>NUCLEOTIDE SEQUENCE [LARGE SCALE GENOMIC DNA]</scope>
    <source>
        <strain evidence="1">HYR1</strain>
    </source>
</reference>
<evidence type="ECO:0000313" key="1">
    <source>
        <dbReference type="EMBL" id="RNA37106.1"/>
    </source>
</evidence>
<keyword evidence="2" id="KW-1185">Reference proteome</keyword>
<dbReference type="AlphaFoldDB" id="A0A3M7SMZ8"/>
<gene>
    <name evidence="1" type="ORF">BpHYR1_045287</name>
</gene>
<name>A0A3M7SMZ8_BRAPC</name>
<comment type="caution">
    <text evidence="1">The sequence shown here is derived from an EMBL/GenBank/DDBJ whole genome shotgun (WGS) entry which is preliminary data.</text>
</comment>
<proteinExistence type="predicted"/>
<sequence length="103" mass="12191">MINQIKNGKQNIYYKYQPNGKFERKERPSPILAYFTFNPKFLFEFKLIKGLVIFNTLPSNKKPITLRTTAAHRCETLIKTKINKGCLYFSNIQKEKTPEFLKK</sequence>
<dbReference type="EMBL" id="REGN01001094">
    <property type="protein sequence ID" value="RNA37106.1"/>
    <property type="molecule type" value="Genomic_DNA"/>
</dbReference>